<sequence length="122" mass="12861">MAYPAGWLRISTAGVPAEGFVVLDARRCRTRTGLFAEFAAALRLPGYFGHNWDALADCLSDLGADGPPLAVLHAEELLADEAPRQLATLLDILATTVPGVSVVLHTAAGVELRRRVGDALGL</sequence>
<dbReference type="InterPro" id="IPR000468">
    <property type="entry name" value="Barstar"/>
</dbReference>
<keyword evidence="4" id="KW-1185">Reference proteome</keyword>
<gene>
    <name evidence="3" type="ORF">F4553_007556</name>
</gene>
<dbReference type="AlphaFoldDB" id="A0A841C4X3"/>
<dbReference type="Proteomes" id="UP000587527">
    <property type="component" value="Unassembled WGS sequence"/>
</dbReference>
<name>A0A841C4X3_9ACTN</name>
<evidence type="ECO:0000256" key="1">
    <source>
        <dbReference type="ARBA" id="ARBA00006845"/>
    </source>
</evidence>
<comment type="caution">
    <text evidence="3">The sequence shown here is derived from an EMBL/GenBank/DDBJ whole genome shotgun (WGS) entry which is preliminary data.</text>
</comment>
<dbReference type="EMBL" id="JACHMN010000003">
    <property type="protein sequence ID" value="MBB5874122.1"/>
    <property type="molecule type" value="Genomic_DNA"/>
</dbReference>
<protein>
    <submittedName>
        <fullName evidence="3">RNAse (Barnase) inhibitor barstar</fullName>
    </submittedName>
</protein>
<evidence type="ECO:0000313" key="4">
    <source>
        <dbReference type="Proteomes" id="UP000587527"/>
    </source>
</evidence>
<feature type="domain" description="Barstar (barnase inhibitor)" evidence="2">
    <location>
        <begin position="20"/>
        <end position="96"/>
    </location>
</feature>
<comment type="similarity">
    <text evidence="1">Belongs to the barstar family.</text>
</comment>
<evidence type="ECO:0000259" key="2">
    <source>
        <dbReference type="Pfam" id="PF01337"/>
    </source>
</evidence>
<reference evidence="3 4" key="1">
    <citation type="submission" date="2020-08" db="EMBL/GenBank/DDBJ databases">
        <title>Sequencing the genomes of 1000 actinobacteria strains.</title>
        <authorList>
            <person name="Klenk H.-P."/>
        </authorList>
    </citation>
    <scope>NUCLEOTIDE SEQUENCE [LARGE SCALE GENOMIC DNA]</scope>
    <source>
        <strain evidence="3 4">DSM 45362</strain>
    </source>
</reference>
<accession>A0A841C4X3</accession>
<dbReference type="Gene3D" id="3.30.370.10">
    <property type="entry name" value="Barstar-like"/>
    <property type="match status" value="1"/>
</dbReference>
<dbReference type="Pfam" id="PF01337">
    <property type="entry name" value="Barstar"/>
    <property type="match status" value="1"/>
</dbReference>
<dbReference type="SUPFAM" id="SSF52038">
    <property type="entry name" value="Barstar-related"/>
    <property type="match status" value="1"/>
</dbReference>
<evidence type="ECO:0000313" key="3">
    <source>
        <dbReference type="EMBL" id="MBB5874122.1"/>
    </source>
</evidence>
<dbReference type="RefSeq" id="WP_184845978.1">
    <property type="nucleotide sequence ID" value="NZ_JACHMN010000003.1"/>
</dbReference>
<proteinExistence type="inferred from homology"/>
<organism evidence="3 4">
    <name type="scientific">Allocatelliglobosispora scoriae</name>
    <dbReference type="NCBI Taxonomy" id="643052"/>
    <lineage>
        <taxon>Bacteria</taxon>
        <taxon>Bacillati</taxon>
        <taxon>Actinomycetota</taxon>
        <taxon>Actinomycetes</taxon>
        <taxon>Micromonosporales</taxon>
        <taxon>Micromonosporaceae</taxon>
        <taxon>Allocatelliglobosispora</taxon>
    </lineage>
</organism>
<dbReference type="InterPro" id="IPR035905">
    <property type="entry name" value="Barstar-like_sf"/>
</dbReference>